<keyword evidence="3" id="KW-1185">Reference proteome</keyword>
<name>A0A4Y2EUZ2_ARAVE</name>
<dbReference type="Proteomes" id="UP000499080">
    <property type="component" value="Unassembled WGS sequence"/>
</dbReference>
<evidence type="ECO:0000313" key="3">
    <source>
        <dbReference type="Proteomes" id="UP000499080"/>
    </source>
</evidence>
<evidence type="ECO:0000313" key="2">
    <source>
        <dbReference type="EMBL" id="GBM31816.1"/>
    </source>
</evidence>
<gene>
    <name evidence="2" type="ORF">AVEN_56917_1</name>
</gene>
<protein>
    <submittedName>
        <fullName evidence="2">Uncharacterized protein</fullName>
    </submittedName>
</protein>
<dbReference type="OrthoDB" id="6758798at2759"/>
<dbReference type="AlphaFoldDB" id="A0A4Y2EUZ2"/>
<comment type="caution">
    <text evidence="2">The sequence shown here is derived from an EMBL/GenBank/DDBJ whole genome shotgun (WGS) entry which is preliminary data.</text>
</comment>
<feature type="compositionally biased region" description="Basic residues" evidence="1">
    <location>
        <begin position="1"/>
        <end position="17"/>
    </location>
</feature>
<evidence type="ECO:0000256" key="1">
    <source>
        <dbReference type="SAM" id="MobiDB-lite"/>
    </source>
</evidence>
<organism evidence="2 3">
    <name type="scientific">Araneus ventricosus</name>
    <name type="common">Orbweaver spider</name>
    <name type="synonym">Epeira ventricosa</name>
    <dbReference type="NCBI Taxonomy" id="182803"/>
    <lineage>
        <taxon>Eukaryota</taxon>
        <taxon>Metazoa</taxon>
        <taxon>Ecdysozoa</taxon>
        <taxon>Arthropoda</taxon>
        <taxon>Chelicerata</taxon>
        <taxon>Arachnida</taxon>
        <taxon>Araneae</taxon>
        <taxon>Araneomorphae</taxon>
        <taxon>Entelegynae</taxon>
        <taxon>Araneoidea</taxon>
        <taxon>Araneidae</taxon>
        <taxon>Araneus</taxon>
    </lineage>
</organism>
<proteinExistence type="predicted"/>
<dbReference type="EMBL" id="BGPR01000692">
    <property type="protein sequence ID" value="GBM31816.1"/>
    <property type="molecule type" value="Genomic_DNA"/>
</dbReference>
<sequence>MKRKKRTRNRWRKRRKRNTDTESEDENFGSFQEEIEVVKMEEVIYLKSTNKIGFSTNMFVLIDNVEGTRIRAQYSYVCGIHGVDDRELDLTGSKTTNLATSKFVSVENDQFDIFDSQL</sequence>
<feature type="region of interest" description="Disordered" evidence="1">
    <location>
        <begin position="1"/>
        <end position="28"/>
    </location>
</feature>
<reference evidence="2 3" key="1">
    <citation type="journal article" date="2019" name="Sci. Rep.">
        <title>Orb-weaving spider Araneus ventricosus genome elucidates the spidroin gene catalogue.</title>
        <authorList>
            <person name="Kono N."/>
            <person name="Nakamura H."/>
            <person name="Ohtoshi R."/>
            <person name="Moran D.A.P."/>
            <person name="Shinohara A."/>
            <person name="Yoshida Y."/>
            <person name="Fujiwara M."/>
            <person name="Mori M."/>
            <person name="Tomita M."/>
            <person name="Arakawa K."/>
        </authorList>
    </citation>
    <scope>NUCLEOTIDE SEQUENCE [LARGE SCALE GENOMIC DNA]</scope>
</reference>
<accession>A0A4Y2EUZ2</accession>